<evidence type="ECO:0000313" key="5">
    <source>
        <dbReference type="EMBL" id="QHS92493.1"/>
    </source>
</evidence>
<dbReference type="PROSITE" id="PS00108">
    <property type="entry name" value="PROTEIN_KINASE_ST"/>
    <property type="match status" value="1"/>
</dbReference>
<dbReference type="InterPro" id="IPR000719">
    <property type="entry name" value="Prot_kinase_dom"/>
</dbReference>
<dbReference type="SMART" id="SM00220">
    <property type="entry name" value="S_TKc"/>
    <property type="match status" value="1"/>
</dbReference>
<sequence>MANNYIMINNRYVLGKQLGTGSFGDIYVGIDRLVPTDHPEKMVAIKLEDRRKETQLLKSEAELYRYLYQPNRGIPKIHWSGIQDDYNVLIIEMLGPNLENLFSLCGHHFILKTVLTLAQEIIKNIQYLHSRGVLHRDIKPENFLIGLHNNNVYLVDFGLCKFFKNRDNTHIPWADNKKLVGTVRYTSLNGHQGHELSRRDDLESIGYMLIYLMKGSLPWQGLGHTTSTREEKYRLIHQCKSQISTEQLCQGLPKEFKVYMDYVKSLDFAEKPKYNYLYNLFTQLFKRNGYEYDNVYDWTHLTKL</sequence>
<keyword evidence="3" id="KW-0067">ATP-binding</keyword>
<dbReference type="InterPro" id="IPR011009">
    <property type="entry name" value="Kinase-like_dom_sf"/>
</dbReference>
<protein>
    <recommendedName>
        <fullName evidence="1">non-specific serine/threonine protein kinase</fullName>
        <ecNumber evidence="1">2.7.11.1</ecNumber>
    </recommendedName>
</protein>
<dbReference type="SUPFAM" id="SSF56112">
    <property type="entry name" value="Protein kinase-like (PK-like)"/>
    <property type="match status" value="1"/>
</dbReference>
<keyword evidence="2" id="KW-0547">Nucleotide-binding</keyword>
<proteinExistence type="predicted"/>
<dbReference type="PROSITE" id="PS50011">
    <property type="entry name" value="PROTEIN_KINASE_DOM"/>
    <property type="match status" value="1"/>
</dbReference>
<dbReference type="InterPro" id="IPR008271">
    <property type="entry name" value="Ser/Thr_kinase_AS"/>
</dbReference>
<dbReference type="Pfam" id="PF00069">
    <property type="entry name" value="Pkinase"/>
    <property type="match status" value="1"/>
</dbReference>
<dbReference type="GO" id="GO:0005524">
    <property type="term" value="F:ATP binding"/>
    <property type="evidence" value="ECO:0007669"/>
    <property type="project" value="UniProtKB-KW"/>
</dbReference>
<dbReference type="Gene3D" id="1.10.510.10">
    <property type="entry name" value="Transferase(Phosphotransferase) domain 1"/>
    <property type="match status" value="1"/>
</dbReference>
<evidence type="ECO:0000256" key="1">
    <source>
        <dbReference type="ARBA" id="ARBA00012513"/>
    </source>
</evidence>
<reference evidence="5" key="1">
    <citation type="journal article" date="2020" name="Nature">
        <title>Giant virus diversity and host interactions through global metagenomics.</title>
        <authorList>
            <person name="Schulz F."/>
            <person name="Roux S."/>
            <person name="Paez-Espino D."/>
            <person name="Jungbluth S."/>
            <person name="Walsh D.A."/>
            <person name="Denef V.J."/>
            <person name="McMahon K.D."/>
            <person name="Konstantinidis K.T."/>
            <person name="Eloe-Fadrosh E.A."/>
            <person name="Kyrpides N.C."/>
            <person name="Woyke T."/>
        </authorList>
    </citation>
    <scope>NUCLEOTIDE SEQUENCE</scope>
    <source>
        <strain evidence="5">GVMAG-M-3300014204-73</strain>
    </source>
</reference>
<dbReference type="EMBL" id="MN739180">
    <property type="protein sequence ID" value="QHS92493.1"/>
    <property type="molecule type" value="Genomic_DNA"/>
</dbReference>
<evidence type="ECO:0000259" key="4">
    <source>
        <dbReference type="PROSITE" id="PS50011"/>
    </source>
</evidence>
<dbReference type="InterPro" id="IPR050235">
    <property type="entry name" value="CK1_Ser-Thr_kinase"/>
</dbReference>
<accession>A0A6C0BMH7</accession>
<dbReference type="EC" id="2.7.11.1" evidence="1"/>
<dbReference type="InterPro" id="IPR017441">
    <property type="entry name" value="Protein_kinase_ATP_BS"/>
</dbReference>
<dbReference type="PROSITE" id="PS00107">
    <property type="entry name" value="PROTEIN_KINASE_ATP"/>
    <property type="match status" value="1"/>
</dbReference>
<organism evidence="5">
    <name type="scientific">viral metagenome</name>
    <dbReference type="NCBI Taxonomy" id="1070528"/>
    <lineage>
        <taxon>unclassified sequences</taxon>
        <taxon>metagenomes</taxon>
        <taxon>organismal metagenomes</taxon>
    </lineage>
</organism>
<dbReference type="GO" id="GO:0004674">
    <property type="term" value="F:protein serine/threonine kinase activity"/>
    <property type="evidence" value="ECO:0007669"/>
    <property type="project" value="UniProtKB-EC"/>
</dbReference>
<feature type="domain" description="Protein kinase" evidence="4">
    <location>
        <begin position="12"/>
        <end position="285"/>
    </location>
</feature>
<dbReference type="PANTHER" id="PTHR11909">
    <property type="entry name" value="CASEIN KINASE-RELATED"/>
    <property type="match status" value="1"/>
</dbReference>
<dbReference type="CDD" id="cd14016">
    <property type="entry name" value="STKc_CK1"/>
    <property type="match status" value="1"/>
</dbReference>
<name>A0A6C0BMH7_9ZZZZ</name>
<evidence type="ECO:0000256" key="3">
    <source>
        <dbReference type="ARBA" id="ARBA00022840"/>
    </source>
</evidence>
<evidence type="ECO:0000256" key="2">
    <source>
        <dbReference type="ARBA" id="ARBA00022741"/>
    </source>
</evidence>
<dbReference type="AlphaFoldDB" id="A0A6C0BMH7"/>